<dbReference type="InterPro" id="IPR005892">
    <property type="entry name" value="Gly-betaine_transp_ATP-bd"/>
</dbReference>
<organism evidence="11 12">
    <name type="scientific">Geodermatophilus obscurus</name>
    <dbReference type="NCBI Taxonomy" id="1861"/>
    <lineage>
        <taxon>Bacteria</taxon>
        <taxon>Bacillati</taxon>
        <taxon>Actinomycetota</taxon>
        <taxon>Actinomycetes</taxon>
        <taxon>Geodermatophilales</taxon>
        <taxon>Geodermatophilaceae</taxon>
        <taxon>Geodermatophilus</taxon>
    </lineage>
</organism>
<dbReference type="PANTHER" id="PTHR43117:SF4">
    <property type="entry name" value="OSMOPROTECTANT IMPORT ATP-BINDING PROTEIN OSMV"/>
    <property type="match status" value="1"/>
</dbReference>
<dbReference type="InterPro" id="IPR046342">
    <property type="entry name" value="CBS_dom_sf"/>
</dbReference>
<evidence type="ECO:0000256" key="6">
    <source>
        <dbReference type="ARBA" id="ARBA00066388"/>
    </source>
</evidence>
<dbReference type="OrthoDB" id="9802264at2"/>
<dbReference type="SUPFAM" id="SSF54631">
    <property type="entry name" value="CBS-domain pair"/>
    <property type="match status" value="1"/>
</dbReference>
<dbReference type="RefSeq" id="WP_141243123.1">
    <property type="nucleotide sequence ID" value="NZ_FRDM01000034.1"/>
</dbReference>
<dbReference type="Proteomes" id="UP000184428">
    <property type="component" value="Unassembled WGS sequence"/>
</dbReference>
<dbReference type="SUPFAM" id="SSF52540">
    <property type="entry name" value="P-loop containing nucleoside triphosphate hydrolases"/>
    <property type="match status" value="1"/>
</dbReference>
<keyword evidence="5 11" id="KW-0067">ATP-binding</keyword>
<dbReference type="InterPro" id="IPR003439">
    <property type="entry name" value="ABC_transporter-like_ATP-bd"/>
</dbReference>
<evidence type="ECO:0000259" key="9">
    <source>
        <dbReference type="PROSITE" id="PS50893"/>
    </source>
</evidence>
<dbReference type="CDD" id="cd02205">
    <property type="entry name" value="CBS_pair_SF"/>
    <property type="match status" value="1"/>
</dbReference>
<evidence type="ECO:0000256" key="3">
    <source>
        <dbReference type="ARBA" id="ARBA00022737"/>
    </source>
</evidence>
<dbReference type="AlphaFoldDB" id="A0A1M7UWQ5"/>
<gene>
    <name evidence="11" type="ORF">SAMN05660350_04151</name>
</gene>
<name>A0A1M7UWQ5_9ACTN</name>
<feature type="domain" description="CBS" evidence="10">
    <location>
        <begin position="269"/>
        <end position="327"/>
    </location>
</feature>
<dbReference type="PROSITE" id="PS00211">
    <property type="entry name" value="ABC_TRANSPORTER_1"/>
    <property type="match status" value="1"/>
</dbReference>
<protein>
    <recommendedName>
        <fullName evidence="6">ABC-type quaternary amine transporter</fullName>
        <ecNumber evidence="6">7.6.2.9</ecNumber>
    </recommendedName>
</protein>
<dbReference type="InterPro" id="IPR027417">
    <property type="entry name" value="P-loop_NTPase"/>
</dbReference>
<dbReference type="EMBL" id="FRDM01000034">
    <property type="protein sequence ID" value="SHN87413.1"/>
    <property type="molecule type" value="Genomic_DNA"/>
</dbReference>
<feature type="region of interest" description="Disordered" evidence="8">
    <location>
        <begin position="383"/>
        <end position="408"/>
    </location>
</feature>
<evidence type="ECO:0000256" key="1">
    <source>
        <dbReference type="ARBA" id="ARBA00005417"/>
    </source>
</evidence>
<dbReference type="EC" id="7.6.2.9" evidence="6"/>
<dbReference type="InterPro" id="IPR003593">
    <property type="entry name" value="AAA+_ATPase"/>
</dbReference>
<dbReference type="GO" id="GO:0015418">
    <property type="term" value="F:ABC-type quaternary ammonium compound transporting activity"/>
    <property type="evidence" value="ECO:0007669"/>
    <property type="project" value="UniProtKB-EC"/>
</dbReference>
<dbReference type="GO" id="GO:0005524">
    <property type="term" value="F:ATP binding"/>
    <property type="evidence" value="ECO:0007669"/>
    <property type="project" value="UniProtKB-KW"/>
</dbReference>
<accession>A0A1M7UWQ5</accession>
<keyword evidence="3" id="KW-0677">Repeat</keyword>
<comment type="similarity">
    <text evidence="1">Belongs to the ABC transporter superfamily.</text>
</comment>
<evidence type="ECO:0000256" key="4">
    <source>
        <dbReference type="ARBA" id="ARBA00022741"/>
    </source>
</evidence>
<feature type="domain" description="ABC transporter" evidence="9">
    <location>
        <begin position="16"/>
        <end position="253"/>
    </location>
</feature>
<evidence type="ECO:0000313" key="11">
    <source>
        <dbReference type="EMBL" id="SHN87413.1"/>
    </source>
</evidence>
<dbReference type="GO" id="GO:0016020">
    <property type="term" value="C:membrane"/>
    <property type="evidence" value="ECO:0007669"/>
    <property type="project" value="InterPro"/>
</dbReference>
<reference evidence="11 12" key="1">
    <citation type="submission" date="2016-12" db="EMBL/GenBank/DDBJ databases">
        <authorList>
            <person name="Song W.-J."/>
            <person name="Kurnit D.M."/>
        </authorList>
    </citation>
    <scope>NUCLEOTIDE SEQUENCE [LARGE SCALE GENOMIC DNA]</scope>
    <source>
        <strain evidence="11 12">DSM 43162</strain>
    </source>
</reference>
<evidence type="ECO:0000259" key="10">
    <source>
        <dbReference type="PROSITE" id="PS51371"/>
    </source>
</evidence>
<keyword evidence="7" id="KW-0129">CBS domain</keyword>
<dbReference type="InterPro" id="IPR017871">
    <property type="entry name" value="ABC_transporter-like_CS"/>
</dbReference>
<dbReference type="Gene3D" id="3.40.50.300">
    <property type="entry name" value="P-loop containing nucleotide triphosphate hydrolases"/>
    <property type="match status" value="1"/>
</dbReference>
<feature type="domain" description="CBS" evidence="10">
    <location>
        <begin position="329"/>
        <end position="386"/>
    </location>
</feature>
<proteinExistence type="inferred from homology"/>
<dbReference type="Pfam" id="PF00571">
    <property type="entry name" value="CBS"/>
    <property type="match status" value="2"/>
</dbReference>
<sequence>MTARAHDGAPAGRTMIRLENLTKTFPGQATPAVEDLTLDVPEGEIVILVGPSGCGKTTTMKMINRIIEPTSGRILLGGEDVTHGDPDQLRRRIGYVIQQIGLFPHMTIAENIATVPDLLGWDKQRVGARVDELLATVGMDPATFRGRYPKELSGGQRQRVGVARALSADPDVMLMDEPFGAIDPITRDRLQNEFLRLQAEVRKTIVFVTHDIDEAIKMGDRIAILREGSRVVQYDTPEAVLTRPADDFVADFIGRGASLKRLGLSRVRDIRLSEWPTVPEDTPAEQALTVLRGSGRSALLVLDAQGRPRRWVGAADLQRADGQPLDRVGLRPEALVEPHATLSDALNELITARYSVATVVDRNGVYQGVVDIDRITEAIRSMRDDSDRAARHALDEGEEPDATTAGGR</sequence>
<feature type="compositionally biased region" description="Basic and acidic residues" evidence="8">
    <location>
        <begin position="383"/>
        <end position="395"/>
    </location>
</feature>
<dbReference type="GO" id="GO:0031460">
    <property type="term" value="P:glycine betaine transport"/>
    <property type="evidence" value="ECO:0007669"/>
    <property type="project" value="InterPro"/>
</dbReference>
<dbReference type="GO" id="GO:0016887">
    <property type="term" value="F:ATP hydrolysis activity"/>
    <property type="evidence" value="ECO:0007669"/>
    <property type="project" value="InterPro"/>
</dbReference>
<dbReference type="Pfam" id="PF00005">
    <property type="entry name" value="ABC_tran"/>
    <property type="match status" value="1"/>
</dbReference>
<evidence type="ECO:0000313" key="12">
    <source>
        <dbReference type="Proteomes" id="UP000184428"/>
    </source>
</evidence>
<dbReference type="InterPro" id="IPR000644">
    <property type="entry name" value="CBS_dom"/>
</dbReference>
<evidence type="ECO:0000256" key="2">
    <source>
        <dbReference type="ARBA" id="ARBA00022448"/>
    </source>
</evidence>
<evidence type="ECO:0000256" key="5">
    <source>
        <dbReference type="ARBA" id="ARBA00022840"/>
    </source>
</evidence>
<dbReference type="NCBIfam" id="TIGR01186">
    <property type="entry name" value="proV"/>
    <property type="match status" value="1"/>
</dbReference>
<evidence type="ECO:0000256" key="8">
    <source>
        <dbReference type="SAM" id="MobiDB-lite"/>
    </source>
</evidence>
<dbReference type="FunFam" id="3.40.50.300:FF:000425">
    <property type="entry name" value="Probable ABC transporter, ATP-binding subunit"/>
    <property type="match status" value="1"/>
</dbReference>
<dbReference type="CDD" id="cd03295">
    <property type="entry name" value="ABC_OpuCA_Osmoprotection"/>
    <property type="match status" value="1"/>
</dbReference>
<dbReference type="PROSITE" id="PS50893">
    <property type="entry name" value="ABC_TRANSPORTER_2"/>
    <property type="match status" value="1"/>
</dbReference>
<dbReference type="PROSITE" id="PS51371">
    <property type="entry name" value="CBS"/>
    <property type="match status" value="2"/>
</dbReference>
<dbReference type="SMART" id="SM00382">
    <property type="entry name" value="AAA"/>
    <property type="match status" value="1"/>
</dbReference>
<keyword evidence="4" id="KW-0547">Nucleotide-binding</keyword>
<evidence type="ECO:0000256" key="7">
    <source>
        <dbReference type="PROSITE-ProRule" id="PRU00703"/>
    </source>
</evidence>
<dbReference type="PANTHER" id="PTHR43117">
    <property type="entry name" value="OSMOPROTECTANT IMPORT ATP-BINDING PROTEIN OSMV"/>
    <property type="match status" value="1"/>
</dbReference>
<dbReference type="Gene3D" id="3.10.580.10">
    <property type="entry name" value="CBS-domain"/>
    <property type="match status" value="1"/>
</dbReference>
<keyword evidence="2" id="KW-0813">Transport</keyword>